<evidence type="ECO:0000256" key="2">
    <source>
        <dbReference type="SAM" id="Coils"/>
    </source>
</evidence>
<dbReference type="KEGG" id="dpx:DAPPUDRAFT_318878"/>
<sequence>MPDSLSNPETSLNSFFTTLYPNLSDENLPSSYSPLETFEHSPSTPISDPAVNTARNNFLTKWKASVEIESSYLTEISRAHQTSSVRKLILQLEEEKKKTHKATNNILNQYVYLIVKDKLESTVTPDTIRETTRSLKNYIVFVLKGDENSVNPLVQQLQIVHGKQREFNTELITVLTREALLQQAGLRKTHTELIKEKEKVDKKWKAAEEKLKEQREDINKLDQLKKDNVTNLKLLGDSQNHVETLQQQLREAENFNTDGNQIVKDLEEKIKILEFEHTTAKDNESQLKKALDIKEKHIFVIETNSLEANNTLESEKEELENNLTAGQKQIETLNSQITALKLENELGKQLITQIAQTKDKTHSNYVTATLQIKKYEEEIIDLKDDKEVLESRISNLEERNKDLKDREKAYHEAEDQYERNFQEIAEKTFETTKYIDELQSVTGRDSVDKSLFTELDTEKADIIKNLQEIIDNLTAQNNSQATTIFKLQKRAGASQNGDDDANKTTLTPPQDTTILDNVTKPIVKVLGELFSREDKKSIPTLKGKSTDKLITEWLKTAEHVARNNDWDDDQKIRFFSDRLKGEALEWHDNYAEEQGDFINYVDWKCEIIERFQDSYDLAALRKKFNKMKQKLEENCRTFVSRLTSLYDSLEGKLDKLDEKNKTDVEDALLSTVKKMRDDIKIKTLLQGILPKVKAELYLRIPEDFNDFDQLCKQLFISEQILQNKETNEDKEITAVIAGITHHEKQQDDEITQQKIIKKELTELGNITKRRQSSQENIATIGAVDQYGSRRAESADRRPRQDDSRVHFNRPPQGQTNTRNQENQNQGYNRERDHSYSRSREQSPTGYRDNYPSDNRHSYLGRNEQRYQNNSYRDPRRPNNYNPRFNRPNPNYGNQRNGYNGAPQPWTTVQNNNAYSNRSAPTNQQSAPRDIVCYNCNKRGHIARECWTDMARINDPSRRN</sequence>
<dbReference type="PANTHER" id="PTHR23159">
    <property type="entry name" value="CENTROSOMAL PROTEIN 2"/>
    <property type="match status" value="1"/>
</dbReference>
<dbReference type="Proteomes" id="UP000000305">
    <property type="component" value="Unassembled WGS sequence"/>
</dbReference>
<evidence type="ECO:0000259" key="4">
    <source>
        <dbReference type="PROSITE" id="PS50158"/>
    </source>
</evidence>
<dbReference type="PROSITE" id="PS50158">
    <property type="entry name" value="ZF_CCHC"/>
    <property type="match status" value="1"/>
</dbReference>
<gene>
    <name evidence="5" type="ORF">DAPPUDRAFT_318878</name>
</gene>
<dbReference type="Pfam" id="PF03732">
    <property type="entry name" value="Retrotrans_gag"/>
    <property type="match status" value="1"/>
</dbReference>
<dbReference type="SMART" id="SM00343">
    <property type="entry name" value="ZnF_C2HC"/>
    <property type="match status" value="1"/>
</dbReference>
<dbReference type="Pfam" id="PF00098">
    <property type="entry name" value="zf-CCHC"/>
    <property type="match status" value="1"/>
</dbReference>
<evidence type="ECO:0000256" key="1">
    <source>
        <dbReference type="PROSITE-ProRule" id="PRU00047"/>
    </source>
</evidence>
<dbReference type="HOGENOM" id="CLU_019800_0_0_1"/>
<dbReference type="PhylomeDB" id="E9GJX1"/>
<dbReference type="PANTHER" id="PTHR23159:SF60">
    <property type="entry name" value="SPINDLE ASSEMBLY ABNORMAL PROTEIN 4"/>
    <property type="match status" value="1"/>
</dbReference>
<feature type="region of interest" description="Disordered" evidence="3">
    <location>
        <begin position="776"/>
        <end position="925"/>
    </location>
</feature>
<dbReference type="GO" id="GO:0008270">
    <property type="term" value="F:zinc ion binding"/>
    <property type="evidence" value="ECO:0007669"/>
    <property type="project" value="UniProtKB-KW"/>
</dbReference>
<feature type="domain" description="CCHC-type" evidence="4">
    <location>
        <begin position="932"/>
        <end position="945"/>
    </location>
</feature>
<dbReference type="STRING" id="6669.E9GJX1"/>
<dbReference type="InterPro" id="IPR005162">
    <property type="entry name" value="Retrotrans_gag_dom"/>
</dbReference>
<dbReference type="InterPro" id="IPR001878">
    <property type="entry name" value="Znf_CCHC"/>
</dbReference>
<feature type="compositionally biased region" description="Low complexity" evidence="3">
    <location>
        <begin position="877"/>
        <end position="893"/>
    </location>
</feature>
<evidence type="ECO:0000313" key="6">
    <source>
        <dbReference type="Proteomes" id="UP000000305"/>
    </source>
</evidence>
<reference evidence="5 6" key="1">
    <citation type="journal article" date="2011" name="Science">
        <title>The ecoresponsive genome of Daphnia pulex.</title>
        <authorList>
            <person name="Colbourne J.K."/>
            <person name="Pfrender M.E."/>
            <person name="Gilbert D."/>
            <person name="Thomas W.K."/>
            <person name="Tucker A."/>
            <person name="Oakley T.H."/>
            <person name="Tokishita S."/>
            <person name="Aerts A."/>
            <person name="Arnold G.J."/>
            <person name="Basu M.K."/>
            <person name="Bauer D.J."/>
            <person name="Caceres C.E."/>
            <person name="Carmel L."/>
            <person name="Casola C."/>
            <person name="Choi J.H."/>
            <person name="Detter J.C."/>
            <person name="Dong Q."/>
            <person name="Dusheyko S."/>
            <person name="Eads B.D."/>
            <person name="Frohlich T."/>
            <person name="Geiler-Samerotte K.A."/>
            <person name="Gerlach D."/>
            <person name="Hatcher P."/>
            <person name="Jogdeo S."/>
            <person name="Krijgsveld J."/>
            <person name="Kriventseva E.V."/>
            <person name="Kultz D."/>
            <person name="Laforsch C."/>
            <person name="Lindquist E."/>
            <person name="Lopez J."/>
            <person name="Manak J.R."/>
            <person name="Muller J."/>
            <person name="Pangilinan J."/>
            <person name="Patwardhan R.P."/>
            <person name="Pitluck S."/>
            <person name="Pritham E.J."/>
            <person name="Rechtsteiner A."/>
            <person name="Rho M."/>
            <person name="Rogozin I.B."/>
            <person name="Sakarya O."/>
            <person name="Salamov A."/>
            <person name="Schaack S."/>
            <person name="Shapiro H."/>
            <person name="Shiga Y."/>
            <person name="Skalitzky C."/>
            <person name="Smith Z."/>
            <person name="Souvorov A."/>
            <person name="Sung W."/>
            <person name="Tang Z."/>
            <person name="Tsuchiya D."/>
            <person name="Tu H."/>
            <person name="Vos H."/>
            <person name="Wang M."/>
            <person name="Wolf Y.I."/>
            <person name="Yamagata H."/>
            <person name="Yamada T."/>
            <person name="Ye Y."/>
            <person name="Shaw J.R."/>
            <person name="Andrews J."/>
            <person name="Crease T.J."/>
            <person name="Tang H."/>
            <person name="Lucas S.M."/>
            <person name="Robertson H.M."/>
            <person name="Bork P."/>
            <person name="Koonin E.V."/>
            <person name="Zdobnov E.M."/>
            <person name="Grigoriev I.V."/>
            <person name="Lynch M."/>
            <person name="Boore J.L."/>
        </authorList>
    </citation>
    <scope>NUCLEOTIDE SEQUENCE [LARGE SCALE GENOMIC DNA]</scope>
</reference>
<dbReference type="eggNOG" id="ENOG502RWF1">
    <property type="taxonomic scope" value="Eukaryota"/>
</dbReference>
<feature type="compositionally biased region" description="Basic and acidic residues" evidence="3">
    <location>
        <begin position="828"/>
        <end position="840"/>
    </location>
</feature>
<name>E9GJX1_DAPPU</name>
<dbReference type="InterPro" id="IPR036875">
    <property type="entry name" value="Znf_CCHC_sf"/>
</dbReference>
<feature type="region of interest" description="Disordered" evidence="3">
    <location>
        <begin position="493"/>
        <end position="513"/>
    </location>
</feature>
<evidence type="ECO:0000256" key="3">
    <source>
        <dbReference type="SAM" id="MobiDB-lite"/>
    </source>
</evidence>
<accession>E9GJX1</accession>
<dbReference type="OrthoDB" id="6385111at2759"/>
<feature type="compositionally biased region" description="Polar residues" evidence="3">
    <location>
        <begin position="503"/>
        <end position="513"/>
    </location>
</feature>
<dbReference type="SUPFAM" id="SSF57756">
    <property type="entry name" value="Retrovirus zinc finger-like domains"/>
    <property type="match status" value="1"/>
</dbReference>
<feature type="compositionally biased region" description="Polar residues" evidence="3">
    <location>
        <begin position="904"/>
        <end position="925"/>
    </location>
</feature>
<proteinExistence type="predicted"/>
<keyword evidence="6" id="KW-1185">Reference proteome</keyword>
<feature type="coiled-coil region" evidence="2">
    <location>
        <begin position="197"/>
        <end position="227"/>
    </location>
</feature>
<feature type="coiled-coil region" evidence="2">
    <location>
        <begin position="263"/>
        <end position="420"/>
    </location>
</feature>
<dbReference type="Gene3D" id="4.10.60.10">
    <property type="entry name" value="Zinc finger, CCHC-type"/>
    <property type="match status" value="1"/>
</dbReference>
<keyword evidence="1" id="KW-0863">Zinc-finger</keyword>
<dbReference type="GO" id="GO:0003676">
    <property type="term" value="F:nucleic acid binding"/>
    <property type="evidence" value="ECO:0007669"/>
    <property type="project" value="InterPro"/>
</dbReference>
<protein>
    <recommendedName>
        <fullName evidence="4">CCHC-type domain-containing protein</fullName>
    </recommendedName>
</protein>
<keyword evidence="1" id="KW-0479">Metal-binding</keyword>
<feature type="compositionally biased region" description="Low complexity" evidence="3">
    <location>
        <begin position="812"/>
        <end position="826"/>
    </location>
</feature>
<keyword evidence="2" id="KW-0175">Coiled coil</keyword>
<dbReference type="EMBL" id="GL732548">
    <property type="protein sequence ID" value="EFX80248.1"/>
    <property type="molecule type" value="Genomic_DNA"/>
</dbReference>
<feature type="compositionally biased region" description="Basic and acidic residues" evidence="3">
    <location>
        <begin position="787"/>
        <end position="805"/>
    </location>
</feature>
<dbReference type="AlphaFoldDB" id="E9GJX1"/>
<organism evidence="5 6">
    <name type="scientific">Daphnia pulex</name>
    <name type="common">Water flea</name>
    <dbReference type="NCBI Taxonomy" id="6669"/>
    <lineage>
        <taxon>Eukaryota</taxon>
        <taxon>Metazoa</taxon>
        <taxon>Ecdysozoa</taxon>
        <taxon>Arthropoda</taxon>
        <taxon>Crustacea</taxon>
        <taxon>Branchiopoda</taxon>
        <taxon>Diplostraca</taxon>
        <taxon>Cladocera</taxon>
        <taxon>Anomopoda</taxon>
        <taxon>Daphniidae</taxon>
        <taxon>Daphnia</taxon>
    </lineage>
</organism>
<dbReference type="InParanoid" id="E9GJX1"/>
<keyword evidence="1" id="KW-0862">Zinc</keyword>
<evidence type="ECO:0000313" key="5">
    <source>
        <dbReference type="EMBL" id="EFX80248.1"/>
    </source>
</evidence>